<evidence type="ECO:0000256" key="2">
    <source>
        <dbReference type="ARBA" id="ARBA00022989"/>
    </source>
</evidence>
<feature type="transmembrane region" description="Helical" evidence="5">
    <location>
        <begin position="56"/>
        <end position="77"/>
    </location>
</feature>
<accession>A0A917GJN8</accession>
<feature type="transmembrane region" description="Helical" evidence="5">
    <location>
        <begin position="89"/>
        <end position="108"/>
    </location>
</feature>
<organism evidence="6 7">
    <name type="scientific">Pseudohongiella nitratireducens</name>
    <dbReference type="NCBI Taxonomy" id="1768907"/>
    <lineage>
        <taxon>Bacteria</taxon>
        <taxon>Pseudomonadati</taxon>
        <taxon>Pseudomonadota</taxon>
        <taxon>Gammaproteobacteria</taxon>
        <taxon>Pseudomonadales</taxon>
        <taxon>Pseudohongiellaceae</taxon>
        <taxon>Pseudohongiella</taxon>
    </lineage>
</organism>
<feature type="transmembrane region" description="Helical" evidence="5">
    <location>
        <begin position="301"/>
        <end position="320"/>
    </location>
</feature>
<feature type="transmembrane region" description="Helical" evidence="5">
    <location>
        <begin position="151"/>
        <end position="170"/>
    </location>
</feature>
<dbReference type="Pfam" id="PF07690">
    <property type="entry name" value="MFS_1"/>
    <property type="match status" value="1"/>
</dbReference>
<feature type="transmembrane region" description="Helical" evidence="5">
    <location>
        <begin position="176"/>
        <end position="194"/>
    </location>
</feature>
<dbReference type="InterPro" id="IPR036259">
    <property type="entry name" value="MFS_trans_sf"/>
</dbReference>
<dbReference type="Gene3D" id="1.20.1250.20">
    <property type="entry name" value="MFS general substrate transporter like domains"/>
    <property type="match status" value="1"/>
</dbReference>
<keyword evidence="7" id="KW-1185">Reference proteome</keyword>
<dbReference type="PANTHER" id="PTHR43596:SF1">
    <property type="entry name" value="ADP,ATP CARRIER PROTEIN"/>
    <property type="match status" value="1"/>
</dbReference>
<evidence type="ECO:0000256" key="3">
    <source>
        <dbReference type="ARBA" id="ARBA00023136"/>
    </source>
</evidence>
<dbReference type="EMBL" id="BMIY01000001">
    <property type="protein sequence ID" value="GGG48169.1"/>
    <property type="molecule type" value="Genomic_DNA"/>
</dbReference>
<dbReference type="OrthoDB" id="199378at2"/>
<name>A0A917GJN8_9GAMM</name>
<keyword evidence="2 5" id="KW-1133">Transmembrane helix</keyword>
<reference evidence="6" key="1">
    <citation type="journal article" date="2014" name="Int. J. Syst. Evol. Microbiol.">
        <title>Complete genome sequence of Corynebacterium casei LMG S-19264T (=DSM 44701T), isolated from a smear-ripened cheese.</title>
        <authorList>
            <consortium name="US DOE Joint Genome Institute (JGI-PGF)"/>
            <person name="Walter F."/>
            <person name="Albersmeier A."/>
            <person name="Kalinowski J."/>
            <person name="Ruckert C."/>
        </authorList>
    </citation>
    <scope>NUCLEOTIDE SEQUENCE</scope>
    <source>
        <strain evidence="6">CGMCC 1.15425</strain>
    </source>
</reference>
<evidence type="ECO:0000313" key="6">
    <source>
        <dbReference type="EMBL" id="GGG48169.1"/>
    </source>
</evidence>
<comment type="caution">
    <text evidence="6">The sequence shown here is derived from an EMBL/GenBank/DDBJ whole genome shotgun (WGS) entry which is preliminary data.</text>
</comment>
<gene>
    <name evidence="6" type="ORF">GCM10011403_01500</name>
</gene>
<sequence length="455" mass="50914">MLELWKRTIRRAIDIRQGEGRSLFFSAAYYYLLLCAYYIIRPIRDDMGAAGGVDNLAWLFTGTLVGMLLMHPIYTALVSRMPRRQFISWVYRFFMLQLLLFYAIFQLVDGNSEVWAGRIFFIWTSVFNLFIVSVFWSLINDIFRPNQSKRLFGVIAVGGTAGALTGSTITTALTTLFMPVTLLLLSALLMEVAVRISRYLGDQESTMALAAAGDSDEDSSERGESSPEAQQAVITQVEQKQQSVIGGDVLEGARHVIRSPYLLGIALLMLLFTIVSTYLYFQQIAIVNEVYGDDSQGRTQLFAMRDLAVNALTLIIQLFFTGRILKWLGTGLGLALLPVISFIGFALLAISPILAVVIIFDTLRRAGNFALQRPARESLYTVVSRTDKYKAKNFNDTFVYRVGDQLGAWSYTAMAWMGLGLSGLAITMLPISAVWFFLALWLGKQRQKQLTETTA</sequence>
<feature type="transmembrane region" description="Helical" evidence="5">
    <location>
        <begin position="414"/>
        <end position="442"/>
    </location>
</feature>
<evidence type="ECO:0000256" key="4">
    <source>
        <dbReference type="SAM" id="MobiDB-lite"/>
    </source>
</evidence>
<keyword evidence="1 5" id="KW-0812">Transmembrane</keyword>
<feature type="region of interest" description="Disordered" evidence="4">
    <location>
        <begin position="211"/>
        <end position="231"/>
    </location>
</feature>
<evidence type="ECO:0000313" key="7">
    <source>
        <dbReference type="Proteomes" id="UP000627715"/>
    </source>
</evidence>
<keyword evidence="3 5" id="KW-0472">Membrane</keyword>
<dbReference type="SUPFAM" id="SSF103473">
    <property type="entry name" value="MFS general substrate transporter"/>
    <property type="match status" value="1"/>
</dbReference>
<feature type="transmembrane region" description="Helical" evidence="5">
    <location>
        <begin position="332"/>
        <end position="360"/>
    </location>
</feature>
<proteinExistence type="predicted"/>
<evidence type="ECO:0000256" key="5">
    <source>
        <dbReference type="SAM" id="Phobius"/>
    </source>
</evidence>
<feature type="transmembrane region" description="Helical" evidence="5">
    <location>
        <begin position="261"/>
        <end position="281"/>
    </location>
</feature>
<dbReference type="PANTHER" id="PTHR43596">
    <property type="entry name" value="ADP,ATP CARRIER PROTEIN"/>
    <property type="match status" value="1"/>
</dbReference>
<protein>
    <submittedName>
        <fullName evidence="6">Translocase</fullName>
    </submittedName>
</protein>
<feature type="transmembrane region" description="Helical" evidence="5">
    <location>
        <begin position="21"/>
        <end position="40"/>
    </location>
</feature>
<feature type="transmembrane region" description="Helical" evidence="5">
    <location>
        <begin position="120"/>
        <end position="139"/>
    </location>
</feature>
<dbReference type="InterPro" id="IPR011701">
    <property type="entry name" value="MFS"/>
</dbReference>
<evidence type="ECO:0000256" key="1">
    <source>
        <dbReference type="ARBA" id="ARBA00022692"/>
    </source>
</evidence>
<reference evidence="6" key="2">
    <citation type="submission" date="2020-09" db="EMBL/GenBank/DDBJ databases">
        <authorList>
            <person name="Sun Q."/>
            <person name="Zhou Y."/>
        </authorList>
    </citation>
    <scope>NUCLEOTIDE SEQUENCE</scope>
    <source>
        <strain evidence="6">CGMCC 1.15425</strain>
    </source>
</reference>
<dbReference type="AlphaFoldDB" id="A0A917GJN8"/>
<dbReference type="GO" id="GO:0022857">
    <property type="term" value="F:transmembrane transporter activity"/>
    <property type="evidence" value="ECO:0007669"/>
    <property type="project" value="InterPro"/>
</dbReference>
<dbReference type="RefSeq" id="WP_068812535.1">
    <property type="nucleotide sequence ID" value="NZ_BMIY01000001.1"/>
</dbReference>
<dbReference type="Proteomes" id="UP000627715">
    <property type="component" value="Unassembled WGS sequence"/>
</dbReference>